<keyword evidence="1" id="KW-0472">Membrane</keyword>
<feature type="transmembrane region" description="Helical" evidence="1">
    <location>
        <begin position="6"/>
        <end position="26"/>
    </location>
</feature>
<proteinExistence type="predicted"/>
<dbReference type="EMBL" id="JBHSDS010000010">
    <property type="protein sequence ID" value="MFC4359959.1"/>
    <property type="molecule type" value="Genomic_DNA"/>
</dbReference>
<sequence length="98" mass="10344">MSIPPGPGFGSILAVVLLLAVPVALFRRQQGQSVGHRWLVLGFTTAAVAFVSSAFHFGFVFGAELGDGVGEGYYRALPLLGVEAAIVGVFLVLLWLEQ</sequence>
<feature type="transmembrane region" description="Helical" evidence="1">
    <location>
        <begin position="38"/>
        <end position="61"/>
    </location>
</feature>
<keyword evidence="3" id="KW-1185">Reference proteome</keyword>
<feature type="transmembrane region" description="Helical" evidence="1">
    <location>
        <begin position="73"/>
        <end position="96"/>
    </location>
</feature>
<name>A0ABD5PHE8_9EURY</name>
<organism evidence="2 3">
    <name type="scientific">Halobium salinum</name>
    <dbReference type="NCBI Taxonomy" id="1364940"/>
    <lineage>
        <taxon>Archaea</taxon>
        <taxon>Methanobacteriati</taxon>
        <taxon>Methanobacteriota</taxon>
        <taxon>Stenosarchaea group</taxon>
        <taxon>Halobacteria</taxon>
        <taxon>Halobacteriales</taxon>
        <taxon>Haloferacaceae</taxon>
        <taxon>Halobium</taxon>
    </lineage>
</organism>
<accession>A0ABD5PHE8</accession>
<reference evidence="2 3" key="1">
    <citation type="journal article" date="2019" name="Int. J. Syst. Evol. Microbiol.">
        <title>The Global Catalogue of Microorganisms (GCM) 10K type strain sequencing project: providing services to taxonomists for standard genome sequencing and annotation.</title>
        <authorList>
            <consortium name="The Broad Institute Genomics Platform"/>
            <consortium name="The Broad Institute Genome Sequencing Center for Infectious Disease"/>
            <person name="Wu L."/>
            <person name="Ma J."/>
        </authorList>
    </citation>
    <scope>NUCLEOTIDE SEQUENCE [LARGE SCALE GENOMIC DNA]</scope>
    <source>
        <strain evidence="2 3">CGMCC 1.12553</strain>
    </source>
</reference>
<dbReference type="AlphaFoldDB" id="A0ABD5PHE8"/>
<evidence type="ECO:0000313" key="2">
    <source>
        <dbReference type="EMBL" id="MFC4359959.1"/>
    </source>
</evidence>
<evidence type="ECO:0008006" key="4">
    <source>
        <dbReference type="Google" id="ProtNLM"/>
    </source>
</evidence>
<comment type="caution">
    <text evidence="2">The sequence shown here is derived from an EMBL/GenBank/DDBJ whole genome shotgun (WGS) entry which is preliminary data.</text>
</comment>
<evidence type="ECO:0000256" key="1">
    <source>
        <dbReference type="SAM" id="Phobius"/>
    </source>
</evidence>
<keyword evidence="1" id="KW-1133">Transmembrane helix</keyword>
<protein>
    <recommendedName>
        <fullName evidence="4">Lycopene cyclase domain-containing protein</fullName>
    </recommendedName>
</protein>
<dbReference type="RefSeq" id="WP_267623343.1">
    <property type="nucleotide sequence ID" value="NZ_JAODIW010000008.1"/>
</dbReference>
<keyword evidence="1" id="KW-0812">Transmembrane</keyword>
<gene>
    <name evidence="2" type="ORF">ACFO0N_18585</name>
</gene>
<dbReference type="Proteomes" id="UP001595921">
    <property type="component" value="Unassembled WGS sequence"/>
</dbReference>
<evidence type="ECO:0000313" key="3">
    <source>
        <dbReference type="Proteomes" id="UP001595921"/>
    </source>
</evidence>